<dbReference type="AlphaFoldDB" id="A0A1I7WE36"/>
<keyword evidence="2" id="KW-1185">Reference proteome</keyword>
<dbReference type="Proteomes" id="UP000095283">
    <property type="component" value="Unplaced"/>
</dbReference>
<reference evidence="3" key="1">
    <citation type="submission" date="2016-11" db="UniProtKB">
        <authorList>
            <consortium name="WormBaseParasite"/>
        </authorList>
    </citation>
    <scope>IDENTIFICATION</scope>
</reference>
<protein>
    <submittedName>
        <fullName evidence="3">Ovule protein</fullName>
    </submittedName>
</protein>
<proteinExistence type="predicted"/>
<evidence type="ECO:0000313" key="3">
    <source>
        <dbReference type="WBParaSite" id="Hba_03164"/>
    </source>
</evidence>
<evidence type="ECO:0000313" key="2">
    <source>
        <dbReference type="Proteomes" id="UP000095283"/>
    </source>
</evidence>
<organism evidence="2 3">
    <name type="scientific">Heterorhabditis bacteriophora</name>
    <name type="common">Entomopathogenic nematode worm</name>
    <dbReference type="NCBI Taxonomy" id="37862"/>
    <lineage>
        <taxon>Eukaryota</taxon>
        <taxon>Metazoa</taxon>
        <taxon>Ecdysozoa</taxon>
        <taxon>Nematoda</taxon>
        <taxon>Chromadorea</taxon>
        <taxon>Rhabditida</taxon>
        <taxon>Rhabditina</taxon>
        <taxon>Rhabditomorpha</taxon>
        <taxon>Strongyloidea</taxon>
        <taxon>Heterorhabditidae</taxon>
        <taxon>Heterorhabditis</taxon>
    </lineage>
</organism>
<evidence type="ECO:0000256" key="1">
    <source>
        <dbReference type="SAM" id="MobiDB-lite"/>
    </source>
</evidence>
<sequence>MTLKEEDNDSDNCQNEPIFSGEILKQEVTVDRIYEENKLISLKRKSKPMKYTAHPSGRSNRDSDVTTMPSLAFIMAI</sequence>
<accession>A0A1I7WE36</accession>
<dbReference type="WBParaSite" id="Hba_03164">
    <property type="protein sequence ID" value="Hba_03164"/>
    <property type="gene ID" value="Hba_03164"/>
</dbReference>
<feature type="region of interest" description="Disordered" evidence="1">
    <location>
        <begin position="45"/>
        <end position="65"/>
    </location>
</feature>
<name>A0A1I7WE36_HETBA</name>